<protein>
    <recommendedName>
        <fullName evidence="3">Leucine-rich repeat domain-containing protein</fullName>
    </recommendedName>
</protein>
<keyword evidence="2" id="KW-1185">Reference proteome</keyword>
<evidence type="ECO:0000313" key="2">
    <source>
        <dbReference type="Proteomes" id="UP000323946"/>
    </source>
</evidence>
<sequence>MSRPAAAGTKWLQAEGFTSIDLEAMTPSNIKDFVGRWHEALLQADANSLPFSRAEVEERHRGLLAQLDARAHLRSLARSPLMCAMLCALNLDRSGDLPRDRKSLYSAALEMLLDRRDAVRGIAADGEFTLGSPEKLLILQDLAFWLNINGRSELDRSTAVDHIERKVSAMTAADVDADACLKNLVERSGVIREPAEGRIDFVHRTFHEFLAAREAAEDGHAGLHHQAVLIHQASLVPYLRELRNLQHAMANFEDDNIDDLQFSAGAPNLCSLRVYTHRVLSARGIAGHPGIRKLTLVCNQLLHEDELRELPNLTNLFLNQRAGFSSVEFLAKLAGLEFLRIGLRPDSGTSAFENLANLRDLMLDADNAIDVLAKLPHPQQMTQLSILSSARQPVEFIAAQFPNLRGLHLSMTTSLDELGLDRLPELNTLQVRPETSNFGSLSALAALRLLDLPRTRKVDLSSLTNERLTVLVDADAVIEGADRLPTGTHVKRRRPHVDREARWKASRRSYYRDAPVTPPIRTTQTART</sequence>
<evidence type="ECO:0000313" key="1">
    <source>
        <dbReference type="EMBL" id="KAA5837294.1"/>
    </source>
</evidence>
<comment type="caution">
    <text evidence="1">The sequence shown here is derived from an EMBL/GenBank/DDBJ whole genome shotgun (WGS) entry which is preliminary data.</text>
</comment>
<dbReference type="EMBL" id="VWPH01000002">
    <property type="protein sequence ID" value="KAA5837294.1"/>
    <property type="molecule type" value="Genomic_DNA"/>
</dbReference>
<proteinExistence type="predicted"/>
<dbReference type="Gene3D" id="3.80.10.10">
    <property type="entry name" value="Ribonuclease Inhibitor"/>
    <property type="match status" value="1"/>
</dbReference>
<dbReference type="InterPro" id="IPR032675">
    <property type="entry name" value="LRR_dom_sf"/>
</dbReference>
<dbReference type="Proteomes" id="UP000323946">
    <property type="component" value="Unassembled WGS sequence"/>
</dbReference>
<organism evidence="1 2">
    <name type="scientific">Saccharopolyspora hirsuta</name>
    <dbReference type="NCBI Taxonomy" id="1837"/>
    <lineage>
        <taxon>Bacteria</taxon>
        <taxon>Bacillati</taxon>
        <taxon>Actinomycetota</taxon>
        <taxon>Actinomycetes</taxon>
        <taxon>Pseudonocardiales</taxon>
        <taxon>Pseudonocardiaceae</taxon>
        <taxon>Saccharopolyspora</taxon>
    </lineage>
</organism>
<dbReference type="PANTHER" id="PTHR46844:SF1">
    <property type="entry name" value="SLR5058 PROTEIN"/>
    <property type="match status" value="1"/>
</dbReference>
<dbReference type="RefSeq" id="WP_150065457.1">
    <property type="nucleotide sequence ID" value="NZ_JBEPDJ010000018.1"/>
</dbReference>
<name>A0A5M7CC60_SACHI</name>
<dbReference type="OrthoDB" id="135105at2"/>
<accession>A0A5M7CC60</accession>
<dbReference type="SUPFAM" id="SSF52058">
    <property type="entry name" value="L domain-like"/>
    <property type="match status" value="1"/>
</dbReference>
<dbReference type="InterPro" id="IPR022272">
    <property type="entry name" value="Lipocalin_CS"/>
</dbReference>
<dbReference type="AlphaFoldDB" id="A0A5M7CC60"/>
<dbReference type="SMR" id="A0A5M7CC60"/>
<dbReference type="PANTHER" id="PTHR46844">
    <property type="entry name" value="SLR5058 PROTEIN"/>
    <property type="match status" value="1"/>
</dbReference>
<evidence type="ECO:0008006" key="3">
    <source>
        <dbReference type="Google" id="ProtNLM"/>
    </source>
</evidence>
<dbReference type="PROSITE" id="PS00213">
    <property type="entry name" value="LIPOCALIN"/>
    <property type="match status" value="1"/>
</dbReference>
<reference evidence="1 2" key="1">
    <citation type="submission" date="2019-09" db="EMBL/GenBank/DDBJ databases">
        <title>Draft genome sequence of the thermophilic Saccharopolyspora hirsuta VKM Ac-666T.</title>
        <authorList>
            <person name="Lobastova T.G."/>
            <person name="Fokina V."/>
            <person name="Bragin E.Y."/>
            <person name="Shtratnikova V.Y."/>
            <person name="Starodumova I.P."/>
            <person name="Tarlachkov S.V."/>
            <person name="Donova M.V."/>
        </authorList>
    </citation>
    <scope>NUCLEOTIDE SEQUENCE [LARGE SCALE GENOMIC DNA]</scope>
    <source>
        <strain evidence="1 2">VKM Ac-666</strain>
    </source>
</reference>
<gene>
    <name evidence="1" type="ORF">F1721_05730</name>
</gene>